<dbReference type="PANTHER" id="PTHR18964:SF149">
    <property type="entry name" value="BIFUNCTIONAL UDP-N-ACETYLGLUCOSAMINE 2-EPIMERASE_N-ACETYLMANNOSAMINE KINASE"/>
    <property type="match status" value="1"/>
</dbReference>
<dbReference type="SUPFAM" id="SSF53067">
    <property type="entry name" value="Actin-like ATPase domain"/>
    <property type="match status" value="1"/>
</dbReference>
<comment type="similarity">
    <text evidence="1">Belongs to the ROK (NagC/XylR) family.</text>
</comment>
<gene>
    <name evidence="2" type="ORF">E4021_16405</name>
</gene>
<dbReference type="RefSeq" id="WP_136460466.1">
    <property type="nucleotide sequence ID" value="NZ_SRSF01000012.1"/>
</dbReference>
<organism evidence="2 3">
    <name type="scientific">Neolewinella litorea</name>
    <dbReference type="NCBI Taxonomy" id="2562452"/>
    <lineage>
        <taxon>Bacteria</taxon>
        <taxon>Pseudomonadati</taxon>
        <taxon>Bacteroidota</taxon>
        <taxon>Saprospiria</taxon>
        <taxon>Saprospirales</taxon>
        <taxon>Lewinellaceae</taxon>
        <taxon>Neolewinella</taxon>
    </lineage>
</organism>
<accession>A0A4V3XK39</accession>
<dbReference type="Gene3D" id="3.30.420.40">
    <property type="match status" value="2"/>
</dbReference>
<sequence length="296" mass="31361">MKFGIDLGGTKIEGVVLDEQGKVIERRRIPTEREKGYEHILQGIARVVSEMEEVTGLTAGHVGIGTPGTIDPPTGLMKNSNTVVLNGKPLGRDLERLIDKPLTLANDANCFAVAEALIGCVPEEAPDAKVVFGVILGTGTGGGVIIDGKIIGGAQGIGGEWGHTFLDHSGGHCYCGRIGCTEQIISGPALERYYLRMSGRSLTMREIVPRHRAGTDAAATRTIERFLHYFAKGIANIINVLDPDVVVLGGGLGNIEEVYTGGVPQVVDHLFNPRMGTRFLKPKLGDSAGVFGAALL</sequence>
<dbReference type="EMBL" id="SRSF01000012">
    <property type="protein sequence ID" value="THH35503.1"/>
    <property type="molecule type" value="Genomic_DNA"/>
</dbReference>
<dbReference type="AlphaFoldDB" id="A0A4V3XK39"/>
<evidence type="ECO:0000256" key="1">
    <source>
        <dbReference type="ARBA" id="ARBA00006479"/>
    </source>
</evidence>
<reference evidence="2 3" key="1">
    <citation type="submission" date="2019-04" db="EMBL/GenBank/DDBJ databases">
        <title>Lewinella litorea sp. nov., isolated from a marine sand.</title>
        <authorList>
            <person name="Yoon J.-H."/>
        </authorList>
    </citation>
    <scope>NUCLEOTIDE SEQUENCE [LARGE SCALE GENOMIC DNA]</scope>
    <source>
        <strain evidence="2 3">HSMS-39</strain>
    </source>
</reference>
<proteinExistence type="inferred from homology"/>
<evidence type="ECO:0000313" key="2">
    <source>
        <dbReference type="EMBL" id="THH35503.1"/>
    </source>
</evidence>
<evidence type="ECO:0000313" key="3">
    <source>
        <dbReference type="Proteomes" id="UP000308528"/>
    </source>
</evidence>
<dbReference type="InterPro" id="IPR043129">
    <property type="entry name" value="ATPase_NBD"/>
</dbReference>
<dbReference type="Proteomes" id="UP000308528">
    <property type="component" value="Unassembled WGS sequence"/>
</dbReference>
<dbReference type="Pfam" id="PF00480">
    <property type="entry name" value="ROK"/>
    <property type="match status" value="1"/>
</dbReference>
<protein>
    <submittedName>
        <fullName evidence="2">ROK family protein</fullName>
    </submittedName>
</protein>
<keyword evidence="3" id="KW-1185">Reference proteome</keyword>
<dbReference type="InterPro" id="IPR049874">
    <property type="entry name" value="ROK_cs"/>
</dbReference>
<comment type="caution">
    <text evidence="2">The sequence shown here is derived from an EMBL/GenBank/DDBJ whole genome shotgun (WGS) entry which is preliminary data.</text>
</comment>
<dbReference type="OrthoDB" id="9810372at2"/>
<dbReference type="PANTHER" id="PTHR18964">
    <property type="entry name" value="ROK (REPRESSOR, ORF, KINASE) FAMILY"/>
    <property type="match status" value="1"/>
</dbReference>
<dbReference type="PROSITE" id="PS01125">
    <property type="entry name" value="ROK"/>
    <property type="match status" value="1"/>
</dbReference>
<name>A0A4V3XK39_9BACT</name>
<dbReference type="InterPro" id="IPR000600">
    <property type="entry name" value="ROK"/>
</dbReference>